<evidence type="ECO:0000313" key="1">
    <source>
        <dbReference type="EMBL" id="PFH45284.1"/>
    </source>
</evidence>
<proteinExistence type="predicted"/>
<evidence type="ECO:0000313" key="2">
    <source>
        <dbReference type="Proteomes" id="UP000242287"/>
    </source>
</evidence>
<organism evidence="1 2">
    <name type="scientific">Amanita thiersii Skay4041</name>
    <dbReference type="NCBI Taxonomy" id="703135"/>
    <lineage>
        <taxon>Eukaryota</taxon>
        <taxon>Fungi</taxon>
        <taxon>Dikarya</taxon>
        <taxon>Basidiomycota</taxon>
        <taxon>Agaricomycotina</taxon>
        <taxon>Agaricomycetes</taxon>
        <taxon>Agaricomycetidae</taxon>
        <taxon>Agaricales</taxon>
        <taxon>Pluteineae</taxon>
        <taxon>Amanitaceae</taxon>
        <taxon>Amanita</taxon>
    </lineage>
</organism>
<keyword evidence="2" id="KW-1185">Reference proteome</keyword>
<dbReference type="Proteomes" id="UP000242287">
    <property type="component" value="Unassembled WGS sequence"/>
</dbReference>
<name>A0A2A9N8D5_9AGAR</name>
<dbReference type="EMBL" id="KZ302453">
    <property type="protein sequence ID" value="PFH45284.1"/>
    <property type="molecule type" value="Genomic_DNA"/>
</dbReference>
<accession>A0A2A9N8D5</accession>
<protein>
    <submittedName>
        <fullName evidence="1">Uncharacterized protein</fullName>
    </submittedName>
</protein>
<dbReference type="AlphaFoldDB" id="A0A2A9N8D5"/>
<sequence>MGESLDVGTWTVLMPGERKIDLLLPACDTAQMFLLDETRKGSGSTFSARATLKEICWLLYSLREEYPSDAFTPQEIIQTVLAYRRDRPIYMSFSPVGIKKATNYFMTSPHVLQAGMPVQYIHAKREKPSSPYPYAPMGMDRD</sequence>
<reference evidence="1 2" key="1">
    <citation type="submission" date="2014-02" db="EMBL/GenBank/DDBJ databases">
        <title>Transposable element dynamics among asymbiotic and ectomycorrhizal Amanita fungi.</title>
        <authorList>
            <consortium name="DOE Joint Genome Institute"/>
            <person name="Hess J."/>
            <person name="Skrede I."/>
            <person name="Wolfe B."/>
            <person name="LaButti K."/>
            <person name="Ohm R.A."/>
            <person name="Grigoriev I.V."/>
            <person name="Pringle A."/>
        </authorList>
    </citation>
    <scope>NUCLEOTIDE SEQUENCE [LARGE SCALE GENOMIC DNA]</scope>
    <source>
        <strain evidence="1 2">SKay4041</strain>
    </source>
</reference>
<gene>
    <name evidence="1" type="ORF">AMATHDRAFT_9579</name>
</gene>